<evidence type="ECO:0000256" key="4">
    <source>
        <dbReference type="ARBA" id="ARBA00022618"/>
    </source>
</evidence>
<comment type="subcellular location">
    <subcellularLocation>
        <location evidence="1">Chromosome</location>
        <location evidence="1">Centromere</location>
    </subcellularLocation>
</comment>
<evidence type="ECO:0000256" key="7">
    <source>
        <dbReference type="ARBA" id="ARBA00023306"/>
    </source>
</evidence>
<feature type="compositionally biased region" description="Basic and acidic residues" evidence="9">
    <location>
        <begin position="93"/>
        <end position="104"/>
    </location>
</feature>
<proteinExistence type="inferred from homology"/>
<organism evidence="11 12">
    <name type="scientific">Phascolomyces articulosus</name>
    <dbReference type="NCBI Taxonomy" id="60185"/>
    <lineage>
        <taxon>Eukaryota</taxon>
        <taxon>Fungi</taxon>
        <taxon>Fungi incertae sedis</taxon>
        <taxon>Mucoromycota</taxon>
        <taxon>Mucoromycotina</taxon>
        <taxon>Mucoromycetes</taxon>
        <taxon>Mucorales</taxon>
        <taxon>Lichtheimiaceae</taxon>
        <taxon>Phascolomyces</taxon>
    </lineage>
</organism>
<feature type="domain" description="Shugoshin N-terminal coiled-coil" evidence="10">
    <location>
        <begin position="30"/>
        <end position="73"/>
    </location>
</feature>
<keyword evidence="4" id="KW-0132">Cell division</keyword>
<gene>
    <name evidence="11" type="ORF">BDA99DRAFT_514682</name>
</gene>
<keyword evidence="8" id="KW-0137">Centromere</keyword>
<evidence type="ECO:0000256" key="5">
    <source>
        <dbReference type="ARBA" id="ARBA00022829"/>
    </source>
</evidence>
<dbReference type="AlphaFoldDB" id="A0AAD5PEB4"/>
<dbReference type="Proteomes" id="UP001209540">
    <property type="component" value="Unassembled WGS sequence"/>
</dbReference>
<dbReference type="Pfam" id="PF07558">
    <property type="entry name" value="Shugoshin_N"/>
    <property type="match status" value="1"/>
</dbReference>
<protein>
    <recommendedName>
        <fullName evidence="10">Shugoshin N-terminal coiled-coil domain-containing protein</fullName>
    </recommendedName>
</protein>
<reference evidence="11" key="2">
    <citation type="submission" date="2023-02" db="EMBL/GenBank/DDBJ databases">
        <authorList>
            <consortium name="DOE Joint Genome Institute"/>
            <person name="Mondo S.J."/>
            <person name="Chang Y."/>
            <person name="Wang Y."/>
            <person name="Ahrendt S."/>
            <person name="Andreopoulos W."/>
            <person name="Barry K."/>
            <person name="Beard J."/>
            <person name="Benny G.L."/>
            <person name="Blankenship S."/>
            <person name="Bonito G."/>
            <person name="Cuomo C."/>
            <person name="Desiro A."/>
            <person name="Gervers K.A."/>
            <person name="Hundley H."/>
            <person name="Kuo A."/>
            <person name="LaButti K."/>
            <person name="Lang B.F."/>
            <person name="Lipzen A."/>
            <person name="O'Donnell K."/>
            <person name="Pangilinan J."/>
            <person name="Reynolds N."/>
            <person name="Sandor L."/>
            <person name="Smith M.W."/>
            <person name="Tsang A."/>
            <person name="Grigoriev I.V."/>
            <person name="Stajich J.E."/>
            <person name="Spatafora J.W."/>
        </authorList>
    </citation>
    <scope>NUCLEOTIDE SEQUENCE</scope>
    <source>
        <strain evidence="11">RSA 2281</strain>
    </source>
</reference>
<dbReference type="EMBL" id="JAIXMP010000018">
    <property type="protein sequence ID" value="KAI9258981.1"/>
    <property type="molecule type" value="Genomic_DNA"/>
</dbReference>
<evidence type="ECO:0000256" key="6">
    <source>
        <dbReference type="ARBA" id="ARBA00023054"/>
    </source>
</evidence>
<evidence type="ECO:0000256" key="3">
    <source>
        <dbReference type="ARBA" id="ARBA00022454"/>
    </source>
</evidence>
<comment type="similarity">
    <text evidence="2">Belongs to the shugoshin family.</text>
</comment>
<keyword evidence="5" id="KW-0159">Chromosome partition</keyword>
<comment type="caution">
    <text evidence="11">The sequence shown here is derived from an EMBL/GenBank/DDBJ whole genome shotgun (WGS) entry which is preliminary data.</text>
</comment>
<evidence type="ECO:0000256" key="8">
    <source>
        <dbReference type="ARBA" id="ARBA00023328"/>
    </source>
</evidence>
<evidence type="ECO:0000313" key="12">
    <source>
        <dbReference type="Proteomes" id="UP001209540"/>
    </source>
</evidence>
<keyword evidence="3" id="KW-0158">Chromosome</keyword>
<dbReference type="GO" id="GO:0051301">
    <property type="term" value="P:cell division"/>
    <property type="evidence" value="ECO:0007669"/>
    <property type="project" value="UniProtKB-KW"/>
</dbReference>
<evidence type="ECO:0000256" key="9">
    <source>
        <dbReference type="SAM" id="MobiDB-lite"/>
    </source>
</evidence>
<evidence type="ECO:0000256" key="1">
    <source>
        <dbReference type="ARBA" id="ARBA00004584"/>
    </source>
</evidence>
<keyword evidence="6" id="KW-0175">Coiled coil</keyword>
<keyword evidence="7" id="KW-0131">Cell cycle</keyword>
<sequence length="377" mass="42675">MPNVSIKRIRFERSSHSTTGSTAEKLESFKRTHLKQNRELTRTNVIYASHIRKLENDVCTLKSENLELRARLIHVERQLELKEQECVMLTDNEKQQQQEEHEMMDSSSSSSSSVTNDATMTLTQKQTHHLMKNDTQSSLVIEDLVMDDSMIEKQDPELCTTTTAASYNSKQEQQLPSPATEECNFAAEGKKLTLHHYNDGLEKDDKNVQQLLSPPEIEEDSVLVDLGIRMAETMYQAEYLEDKVNSNDTDDDTMGYSVEPPGSPDIELLLEHQTHHNKLAIMNHNNKQQEKESQKQLLSSTLTDAEKQKDTISDGNKVLQQHDMISIPSSSSSAATMVIINSGSKRSKAPKNYALPSVKKKLRKGDPFTFDYQGTTT</sequence>
<evidence type="ECO:0000259" key="10">
    <source>
        <dbReference type="Pfam" id="PF07558"/>
    </source>
</evidence>
<dbReference type="GO" id="GO:0000775">
    <property type="term" value="C:chromosome, centromeric region"/>
    <property type="evidence" value="ECO:0007669"/>
    <property type="project" value="UniProtKB-SubCell"/>
</dbReference>
<feature type="region of interest" description="Disordered" evidence="9">
    <location>
        <begin position="93"/>
        <end position="117"/>
    </location>
</feature>
<name>A0AAD5PEB4_9FUNG</name>
<evidence type="ECO:0000256" key="2">
    <source>
        <dbReference type="ARBA" id="ARBA00010845"/>
    </source>
</evidence>
<reference evidence="11" key="1">
    <citation type="journal article" date="2022" name="IScience">
        <title>Evolution of zygomycete secretomes and the origins of terrestrial fungal ecologies.</title>
        <authorList>
            <person name="Chang Y."/>
            <person name="Wang Y."/>
            <person name="Mondo S."/>
            <person name="Ahrendt S."/>
            <person name="Andreopoulos W."/>
            <person name="Barry K."/>
            <person name="Beard J."/>
            <person name="Benny G.L."/>
            <person name="Blankenship S."/>
            <person name="Bonito G."/>
            <person name="Cuomo C."/>
            <person name="Desiro A."/>
            <person name="Gervers K.A."/>
            <person name="Hundley H."/>
            <person name="Kuo A."/>
            <person name="LaButti K."/>
            <person name="Lang B.F."/>
            <person name="Lipzen A."/>
            <person name="O'Donnell K."/>
            <person name="Pangilinan J."/>
            <person name="Reynolds N."/>
            <person name="Sandor L."/>
            <person name="Smith M.E."/>
            <person name="Tsang A."/>
            <person name="Grigoriev I.V."/>
            <person name="Stajich J.E."/>
            <person name="Spatafora J.W."/>
        </authorList>
    </citation>
    <scope>NUCLEOTIDE SEQUENCE</scope>
    <source>
        <strain evidence="11">RSA 2281</strain>
    </source>
</reference>
<keyword evidence="12" id="KW-1185">Reference proteome</keyword>
<dbReference type="GO" id="GO:0007059">
    <property type="term" value="P:chromosome segregation"/>
    <property type="evidence" value="ECO:0007669"/>
    <property type="project" value="UniProtKB-KW"/>
</dbReference>
<accession>A0AAD5PEB4</accession>
<evidence type="ECO:0000313" key="11">
    <source>
        <dbReference type="EMBL" id="KAI9258981.1"/>
    </source>
</evidence>
<dbReference type="InterPro" id="IPR011516">
    <property type="entry name" value="Shugoshin_N"/>
</dbReference>